<dbReference type="Pfam" id="PF11003">
    <property type="entry name" value="DUF2842"/>
    <property type="match status" value="1"/>
</dbReference>
<feature type="transmembrane region" description="Helical" evidence="1">
    <location>
        <begin position="41"/>
        <end position="61"/>
    </location>
</feature>
<gene>
    <name evidence="2" type="ORF">FMM06_05905</name>
</gene>
<proteinExistence type="predicted"/>
<evidence type="ECO:0000313" key="3">
    <source>
        <dbReference type="Proteomes" id="UP000317894"/>
    </source>
</evidence>
<evidence type="ECO:0000313" key="2">
    <source>
        <dbReference type="EMBL" id="TRW17676.1"/>
    </source>
</evidence>
<dbReference type="InterPro" id="IPR021265">
    <property type="entry name" value="DUF2842"/>
</dbReference>
<keyword evidence="1" id="KW-0472">Membrane</keyword>
<dbReference type="Proteomes" id="UP000317894">
    <property type="component" value="Unassembled WGS sequence"/>
</dbReference>
<keyword evidence="1" id="KW-1133">Transmembrane helix</keyword>
<comment type="caution">
    <text evidence="2">The sequence shown here is derived from an EMBL/GenBank/DDBJ whole genome shotgun (WGS) entry which is preliminary data.</text>
</comment>
<dbReference type="RefSeq" id="WP_144236368.1">
    <property type="nucleotide sequence ID" value="NZ_VJWA01000001.1"/>
</dbReference>
<dbReference type="EMBL" id="VJWA01000001">
    <property type="protein sequence ID" value="TRW17676.1"/>
    <property type="molecule type" value="Genomic_DNA"/>
</dbReference>
<name>A0A552UHI1_9SPHN</name>
<accession>A0A552UHI1</accession>
<dbReference type="AlphaFoldDB" id="A0A552UHI1"/>
<protein>
    <submittedName>
        <fullName evidence="2">DUF2842 domain-containing protein</fullName>
    </submittedName>
</protein>
<organism evidence="2 3">
    <name type="scientific">Glacieibacterium frigidum</name>
    <dbReference type="NCBI Taxonomy" id="2593303"/>
    <lineage>
        <taxon>Bacteria</taxon>
        <taxon>Pseudomonadati</taxon>
        <taxon>Pseudomonadota</taxon>
        <taxon>Alphaproteobacteria</taxon>
        <taxon>Sphingomonadales</taxon>
        <taxon>Sphingosinicellaceae</taxon>
        <taxon>Glacieibacterium</taxon>
    </lineage>
</organism>
<sequence length="64" mass="6928">MQPSIRKPVGIFIILAGLAVYGLLVASFADQIGALAKPAQALVYLILGIAWLLPLRPLLVWMNK</sequence>
<feature type="transmembrane region" description="Helical" evidence="1">
    <location>
        <begin position="9"/>
        <end position="29"/>
    </location>
</feature>
<evidence type="ECO:0000256" key="1">
    <source>
        <dbReference type="SAM" id="Phobius"/>
    </source>
</evidence>
<reference evidence="2 3" key="1">
    <citation type="submission" date="2019-07" db="EMBL/GenBank/DDBJ databases">
        <title>Novel species isolated from glacier.</title>
        <authorList>
            <person name="Liu Q."/>
            <person name="Xin Y.-H."/>
        </authorList>
    </citation>
    <scope>NUCLEOTIDE SEQUENCE [LARGE SCALE GENOMIC DNA]</scope>
    <source>
        <strain evidence="2 3">LB1R16</strain>
    </source>
</reference>
<dbReference type="OrthoDB" id="7510023at2"/>
<keyword evidence="1" id="KW-0812">Transmembrane</keyword>
<keyword evidence="3" id="KW-1185">Reference proteome</keyword>